<dbReference type="Pfam" id="PF07714">
    <property type="entry name" value="PK_Tyr_Ser-Thr"/>
    <property type="match status" value="1"/>
</dbReference>
<keyword evidence="3" id="KW-1185">Reference proteome</keyword>
<accession>A0A176W6A6</accession>
<dbReference type="PANTHER" id="PTHR48006:SF84">
    <property type="entry name" value="REPEAT TRANSMEMBRANE PROTEIN KINASE, PUTATIVE, EXPRESSED-RELATED"/>
    <property type="match status" value="1"/>
</dbReference>
<dbReference type="AlphaFoldDB" id="A0A176W6A6"/>
<dbReference type="InterPro" id="IPR011009">
    <property type="entry name" value="Kinase-like_dom_sf"/>
</dbReference>
<dbReference type="Proteomes" id="UP000077202">
    <property type="component" value="Unassembled WGS sequence"/>
</dbReference>
<protein>
    <recommendedName>
        <fullName evidence="1">Serine-threonine/tyrosine-protein kinase catalytic domain-containing protein</fullName>
    </recommendedName>
</protein>
<dbReference type="GO" id="GO:0004672">
    <property type="term" value="F:protein kinase activity"/>
    <property type="evidence" value="ECO:0007669"/>
    <property type="project" value="InterPro"/>
</dbReference>
<dbReference type="EMBL" id="LVLJ01001717">
    <property type="protein sequence ID" value="OAE28514.1"/>
    <property type="molecule type" value="Genomic_DNA"/>
</dbReference>
<feature type="domain" description="Serine-threonine/tyrosine-protein kinase catalytic" evidence="1">
    <location>
        <begin position="56"/>
        <end position="121"/>
    </location>
</feature>
<organism evidence="2 3">
    <name type="scientific">Marchantia polymorpha subsp. ruderalis</name>
    <dbReference type="NCBI Taxonomy" id="1480154"/>
    <lineage>
        <taxon>Eukaryota</taxon>
        <taxon>Viridiplantae</taxon>
        <taxon>Streptophyta</taxon>
        <taxon>Embryophyta</taxon>
        <taxon>Marchantiophyta</taxon>
        <taxon>Marchantiopsida</taxon>
        <taxon>Marchantiidae</taxon>
        <taxon>Marchantiales</taxon>
        <taxon>Marchantiaceae</taxon>
        <taxon>Marchantia</taxon>
    </lineage>
</organism>
<evidence type="ECO:0000313" key="3">
    <source>
        <dbReference type="Proteomes" id="UP000077202"/>
    </source>
</evidence>
<evidence type="ECO:0000313" key="2">
    <source>
        <dbReference type="EMBL" id="OAE28514.1"/>
    </source>
</evidence>
<comment type="caution">
    <text evidence="2">The sequence shown here is derived from an EMBL/GenBank/DDBJ whole genome shotgun (WGS) entry which is preliminary data.</text>
</comment>
<reference evidence="2" key="1">
    <citation type="submission" date="2016-03" db="EMBL/GenBank/DDBJ databases">
        <title>Mechanisms controlling the formation of the plant cell surface in tip-growing cells are functionally conserved among land plants.</title>
        <authorList>
            <person name="Honkanen S."/>
            <person name="Jones V.A."/>
            <person name="Morieri G."/>
            <person name="Champion C."/>
            <person name="Hetherington A.J."/>
            <person name="Kelly S."/>
            <person name="Saint-Marcoux D."/>
            <person name="Proust H."/>
            <person name="Prescott H."/>
            <person name="Dolan L."/>
        </authorList>
    </citation>
    <scope>NUCLEOTIDE SEQUENCE [LARGE SCALE GENOMIC DNA]</scope>
    <source>
        <tissue evidence="2">Whole gametophyte</tissue>
    </source>
</reference>
<sequence>MVEQARAATIESLFKEMDRLGLAVAGSSTTRCWTRLEDERDASAMCCYIIAVLADGIIVAVKKLNPTEQNTAEFFREMVNITGIKHRNLIQLLGCCVREKQQRMLVYEFAENRSLAEALWETIMPVADKCAFGGGTSSAGPIEGAGPNGGAD</sequence>
<dbReference type="InterPro" id="IPR001245">
    <property type="entry name" value="Ser-Thr/Tyr_kinase_cat_dom"/>
</dbReference>
<proteinExistence type="predicted"/>
<dbReference type="Gene3D" id="3.30.200.20">
    <property type="entry name" value="Phosphorylase Kinase, domain 1"/>
    <property type="match status" value="1"/>
</dbReference>
<dbReference type="InterPro" id="IPR051824">
    <property type="entry name" value="LRR_Rcpt-Like_S/T_Kinase"/>
</dbReference>
<name>A0A176W6A6_MARPO</name>
<dbReference type="SUPFAM" id="SSF56112">
    <property type="entry name" value="Protein kinase-like (PK-like)"/>
    <property type="match status" value="1"/>
</dbReference>
<evidence type="ECO:0000259" key="1">
    <source>
        <dbReference type="Pfam" id="PF07714"/>
    </source>
</evidence>
<gene>
    <name evidence="2" type="ORF">AXG93_1822s1010</name>
</gene>
<dbReference type="PANTHER" id="PTHR48006">
    <property type="entry name" value="LEUCINE-RICH REPEAT-CONTAINING PROTEIN DDB_G0281931-RELATED"/>
    <property type="match status" value="1"/>
</dbReference>